<dbReference type="InterPro" id="IPR013324">
    <property type="entry name" value="RNA_pol_sigma_r3/r4-like"/>
</dbReference>
<dbReference type="Gene3D" id="1.10.10.10">
    <property type="entry name" value="Winged helix-like DNA-binding domain superfamily/Winged helix DNA-binding domain"/>
    <property type="match status" value="1"/>
</dbReference>
<dbReference type="CDD" id="cd06171">
    <property type="entry name" value="Sigma70_r4"/>
    <property type="match status" value="1"/>
</dbReference>
<evidence type="ECO:0000313" key="8">
    <source>
        <dbReference type="EMBL" id="NDY42407.1"/>
    </source>
</evidence>
<gene>
    <name evidence="8" type="ORF">G3N55_06070</name>
</gene>
<sequence length="185" mass="21287">MREPGTQSEERLLARVAAGDEAAFRDLYERTHRRLYYYLLRLLADPSDAEDVLVETFTEVWRCAKKFRGRSRATTWMVGIGRNLAMNRRRRTQTHVSLETLADPPGEGGVDLAGADRRRVLRAALARLSPKHWEVLDLVFYQGLHYREAAEVLSIPENTVKTRVFYAKDALRKALAEMGVRRDDL</sequence>
<keyword evidence="3" id="KW-0731">Sigma factor</keyword>
<dbReference type="InterPro" id="IPR007630">
    <property type="entry name" value="RNA_pol_sigma70_r4"/>
</dbReference>
<evidence type="ECO:0000256" key="5">
    <source>
        <dbReference type="ARBA" id="ARBA00023163"/>
    </source>
</evidence>
<dbReference type="RefSeq" id="WP_163298547.1">
    <property type="nucleotide sequence ID" value="NZ_JAAGRR010000054.1"/>
</dbReference>
<evidence type="ECO:0000313" key="9">
    <source>
        <dbReference type="Proteomes" id="UP000469346"/>
    </source>
</evidence>
<dbReference type="GO" id="GO:0016987">
    <property type="term" value="F:sigma factor activity"/>
    <property type="evidence" value="ECO:0007669"/>
    <property type="project" value="UniProtKB-KW"/>
</dbReference>
<keyword evidence="5" id="KW-0804">Transcription</keyword>
<dbReference type="SUPFAM" id="SSF88659">
    <property type="entry name" value="Sigma3 and sigma4 domains of RNA polymerase sigma factors"/>
    <property type="match status" value="1"/>
</dbReference>
<dbReference type="InterPro" id="IPR007627">
    <property type="entry name" value="RNA_pol_sigma70_r2"/>
</dbReference>
<evidence type="ECO:0000256" key="4">
    <source>
        <dbReference type="ARBA" id="ARBA00023125"/>
    </source>
</evidence>
<dbReference type="GO" id="GO:0003677">
    <property type="term" value="F:DNA binding"/>
    <property type="evidence" value="ECO:0007669"/>
    <property type="project" value="UniProtKB-KW"/>
</dbReference>
<evidence type="ECO:0000259" key="7">
    <source>
        <dbReference type="Pfam" id="PF04545"/>
    </source>
</evidence>
<dbReference type="InterPro" id="IPR036388">
    <property type="entry name" value="WH-like_DNA-bd_sf"/>
</dbReference>
<dbReference type="Pfam" id="PF04545">
    <property type="entry name" value="Sigma70_r4"/>
    <property type="match status" value="1"/>
</dbReference>
<dbReference type="Gene3D" id="1.10.1740.10">
    <property type="match status" value="1"/>
</dbReference>
<proteinExistence type="inferred from homology"/>
<dbReference type="InterPro" id="IPR013325">
    <property type="entry name" value="RNA_pol_sigma_r2"/>
</dbReference>
<name>A0A6N9TSI5_DISTH</name>
<reference evidence="8 9" key="1">
    <citation type="submission" date="2020-02" db="EMBL/GenBank/DDBJ databases">
        <title>Comparative genomics of sulfur disproportionating microorganisms.</title>
        <authorList>
            <person name="Ward L.M."/>
            <person name="Bertran E."/>
            <person name="Johnston D.T."/>
        </authorList>
    </citation>
    <scope>NUCLEOTIDE SEQUENCE [LARGE SCALE GENOMIC DNA]</scope>
    <source>
        <strain evidence="8 9">DSM 100025</strain>
    </source>
</reference>
<evidence type="ECO:0000259" key="6">
    <source>
        <dbReference type="Pfam" id="PF04542"/>
    </source>
</evidence>
<dbReference type="EMBL" id="JAAGRR010000054">
    <property type="protein sequence ID" value="NDY42407.1"/>
    <property type="molecule type" value="Genomic_DNA"/>
</dbReference>
<feature type="domain" description="RNA polymerase sigma-70 region 4" evidence="7">
    <location>
        <begin position="124"/>
        <end position="173"/>
    </location>
</feature>
<keyword evidence="9" id="KW-1185">Reference proteome</keyword>
<dbReference type="GO" id="GO:0006352">
    <property type="term" value="P:DNA-templated transcription initiation"/>
    <property type="evidence" value="ECO:0007669"/>
    <property type="project" value="InterPro"/>
</dbReference>
<evidence type="ECO:0000256" key="1">
    <source>
        <dbReference type="ARBA" id="ARBA00010641"/>
    </source>
</evidence>
<dbReference type="AlphaFoldDB" id="A0A6N9TSI5"/>
<comment type="caution">
    <text evidence="8">The sequence shown here is derived from an EMBL/GenBank/DDBJ whole genome shotgun (WGS) entry which is preliminary data.</text>
</comment>
<comment type="similarity">
    <text evidence="1">Belongs to the sigma-70 factor family. ECF subfamily.</text>
</comment>
<feature type="domain" description="RNA polymerase sigma-70 region 2" evidence="6">
    <location>
        <begin position="27"/>
        <end position="93"/>
    </location>
</feature>
<dbReference type="Pfam" id="PF04542">
    <property type="entry name" value="Sigma70_r2"/>
    <property type="match status" value="1"/>
</dbReference>
<dbReference type="PANTHER" id="PTHR43133">
    <property type="entry name" value="RNA POLYMERASE ECF-TYPE SIGMA FACTO"/>
    <property type="match status" value="1"/>
</dbReference>
<keyword evidence="4" id="KW-0238">DNA-binding</keyword>
<organism evidence="8 9">
    <name type="scientific">Dissulfurirhabdus thermomarina</name>
    <dbReference type="NCBI Taxonomy" id="1765737"/>
    <lineage>
        <taxon>Bacteria</taxon>
        <taxon>Deltaproteobacteria</taxon>
        <taxon>Dissulfurirhabdaceae</taxon>
        <taxon>Dissulfurirhabdus</taxon>
    </lineage>
</organism>
<dbReference type="PANTHER" id="PTHR43133:SF32">
    <property type="entry name" value="BLR3042 PROTEIN"/>
    <property type="match status" value="1"/>
</dbReference>
<dbReference type="InterPro" id="IPR039425">
    <property type="entry name" value="RNA_pol_sigma-70-like"/>
</dbReference>
<dbReference type="InterPro" id="IPR014284">
    <property type="entry name" value="RNA_pol_sigma-70_dom"/>
</dbReference>
<dbReference type="Proteomes" id="UP000469346">
    <property type="component" value="Unassembled WGS sequence"/>
</dbReference>
<dbReference type="SUPFAM" id="SSF88946">
    <property type="entry name" value="Sigma2 domain of RNA polymerase sigma factors"/>
    <property type="match status" value="1"/>
</dbReference>
<keyword evidence="2" id="KW-0805">Transcription regulation</keyword>
<evidence type="ECO:0000256" key="3">
    <source>
        <dbReference type="ARBA" id="ARBA00023082"/>
    </source>
</evidence>
<dbReference type="NCBIfam" id="TIGR02937">
    <property type="entry name" value="sigma70-ECF"/>
    <property type="match status" value="1"/>
</dbReference>
<evidence type="ECO:0000256" key="2">
    <source>
        <dbReference type="ARBA" id="ARBA00023015"/>
    </source>
</evidence>
<protein>
    <submittedName>
        <fullName evidence="8">Sigma-70 family RNA polymerase sigma factor</fullName>
    </submittedName>
</protein>
<accession>A0A6N9TSI5</accession>